<reference evidence="2" key="1">
    <citation type="journal article" date="2023" name="Mol. Phylogenet. Evol.">
        <title>Genome-scale phylogeny and comparative genomics of the fungal order Sordariales.</title>
        <authorList>
            <person name="Hensen N."/>
            <person name="Bonometti L."/>
            <person name="Westerberg I."/>
            <person name="Brannstrom I.O."/>
            <person name="Guillou S."/>
            <person name="Cros-Aarteil S."/>
            <person name="Calhoun S."/>
            <person name="Haridas S."/>
            <person name="Kuo A."/>
            <person name="Mondo S."/>
            <person name="Pangilinan J."/>
            <person name="Riley R."/>
            <person name="LaButti K."/>
            <person name="Andreopoulos B."/>
            <person name="Lipzen A."/>
            <person name="Chen C."/>
            <person name="Yan M."/>
            <person name="Daum C."/>
            <person name="Ng V."/>
            <person name="Clum A."/>
            <person name="Steindorff A."/>
            <person name="Ohm R.A."/>
            <person name="Martin F."/>
            <person name="Silar P."/>
            <person name="Natvig D.O."/>
            <person name="Lalanne C."/>
            <person name="Gautier V."/>
            <person name="Ament-Velasquez S.L."/>
            <person name="Kruys A."/>
            <person name="Hutchinson M.I."/>
            <person name="Powell A.J."/>
            <person name="Barry K."/>
            <person name="Miller A.N."/>
            <person name="Grigoriev I.V."/>
            <person name="Debuchy R."/>
            <person name="Gladieux P."/>
            <person name="Hiltunen Thoren M."/>
            <person name="Johannesson H."/>
        </authorList>
    </citation>
    <scope>NUCLEOTIDE SEQUENCE</scope>
    <source>
        <strain evidence="2">CBS 731.68</strain>
    </source>
</reference>
<reference evidence="2" key="2">
    <citation type="submission" date="2023-05" db="EMBL/GenBank/DDBJ databases">
        <authorList>
            <consortium name="Lawrence Berkeley National Laboratory"/>
            <person name="Steindorff A."/>
            <person name="Hensen N."/>
            <person name="Bonometti L."/>
            <person name="Westerberg I."/>
            <person name="Brannstrom I.O."/>
            <person name="Guillou S."/>
            <person name="Cros-Aarteil S."/>
            <person name="Calhoun S."/>
            <person name="Haridas S."/>
            <person name="Kuo A."/>
            <person name="Mondo S."/>
            <person name="Pangilinan J."/>
            <person name="Riley R."/>
            <person name="Labutti K."/>
            <person name="Andreopoulos B."/>
            <person name="Lipzen A."/>
            <person name="Chen C."/>
            <person name="Yanf M."/>
            <person name="Daum C."/>
            <person name="Ng V."/>
            <person name="Clum A."/>
            <person name="Ohm R."/>
            <person name="Martin F."/>
            <person name="Silar P."/>
            <person name="Natvig D."/>
            <person name="Lalanne C."/>
            <person name="Gautier V."/>
            <person name="Ament-Velasquez S.L."/>
            <person name="Kruys A."/>
            <person name="Hutchinson M.I."/>
            <person name="Powell A.J."/>
            <person name="Barry K."/>
            <person name="Miller A.N."/>
            <person name="Grigoriev I.V."/>
            <person name="Debuchy R."/>
            <person name="Gladieux P."/>
            <person name="Thoren M.H."/>
            <person name="Johannesson H."/>
        </authorList>
    </citation>
    <scope>NUCLEOTIDE SEQUENCE</scope>
    <source>
        <strain evidence="2">CBS 731.68</strain>
    </source>
</reference>
<keyword evidence="3" id="KW-1185">Reference proteome</keyword>
<evidence type="ECO:0000313" key="3">
    <source>
        <dbReference type="Proteomes" id="UP001302602"/>
    </source>
</evidence>
<protein>
    <submittedName>
        <fullName evidence="2">Uncharacterized protein</fullName>
    </submittedName>
</protein>
<dbReference type="EMBL" id="MU853237">
    <property type="protein sequence ID" value="KAK4120624.1"/>
    <property type="molecule type" value="Genomic_DNA"/>
</dbReference>
<gene>
    <name evidence="2" type="ORF">N657DRAFT_150402</name>
</gene>
<dbReference type="Proteomes" id="UP001302602">
    <property type="component" value="Unassembled WGS sequence"/>
</dbReference>
<name>A0AAN6Z1K2_9PEZI</name>
<proteinExistence type="predicted"/>
<dbReference type="GeneID" id="87822734"/>
<comment type="caution">
    <text evidence="2">The sequence shown here is derived from an EMBL/GenBank/DDBJ whole genome shotgun (WGS) entry which is preliminary data.</text>
</comment>
<feature type="compositionally biased region" description="Polar residues" evidence="1">
    <location>
        <begin position="139"/>
        <end position="148"/>
    </location>
</feature>
<evidence type="ECO:0000256" key="1">
    <source>
        <dbReference type="SAM" id="MobiDB-lite"/>
    </source>
</evidence>
<organism evidence="2 3">
    <name type="scientific">Parathielavia appendiculata</name>
    <dbReference type="NCBI Taxonomy" id="2587402"/>
    <lineage>
        <taxon>Eukaryota</taxon>
        <taxon>Fungi</taxon>
        <taxon>Dikarya</taxon>
        <taxon>Ascomycota</taxon>
        <taxon>Pezizomycotina</taxon>
        <taxon>Sordariomycetes</taxon>
        <taxon>Sordariomycetidae</taxon>
        <taxon>Sordariales</taxon>
        <taxon>Chaetomiaceae</taxon>
        <taxon>Parathielavia</taxon>
    </lineage>
</organism>
<feature type="region of interest" description="Disordered" evidence="1">
    <location>
        <begin position="132"/>
        <end position="160"/>
    </location>
</feature>
<sequence>MAGQPGSPLHRSSSFKSAGIPAQGPFVVSPSSQARSFDATKMYQHSVTALRAYIQFRRRKFGLAGETRASCGASNRGGLCPSGALSAHANLSEMGSLGFDWCLPRTESATAHGDPDKVSHLRLCFTMRNAHAGSPACSPMTSRQQPRSSLLPRPGHTKPKVSLRFPAAGKPCSCCQSLPLGRRHPLQSNKHQGSIRRSWRLGCRGCPSLAARPLTARRTSTPLPQRPLRSVLPNYFWFAQP</sequence>
<accession>A0AAN6Z1K2</accession>
<dbReference type="RefSeq" id="XP_062644395.1">
    <property type="nucleotide sequence ID" value="XM_062785968.1"/>
</dbReference>
<dbReference type="AlphaFoldDB" id="A0AAN6Z1K2"/>
<evidence type="ECO:0000313" key="2">
    <source>
        <dbReference type="EMBL" id="KAK4120624.1"/>
    </source>
</evidence>